<dbReference type="PROSITE" id="PS51740">
    <property type="entry name" value="SPOVT_ABRB"/>
    <property type="match status" value="2"/>
</dbReference>
<organism evidence="9 10">
    <name type="scientific">Agarivorans gilvus</name>
    <dbReference type="NCBI Taxonomy" id="680279"/>
    <lineage>
        <taxon>Bacteria</taxon>
        <taxon>Pseudomonadati</taxon>
        <taxon>Pseudomonadota</taxon>
        <taxon>Gammaproteobacteria</taxon>
        <taxon>Alteromonadales</taxon>
        <taxon>Alteromonadaceae</taxon>
        <taxon>Agarivorans</taxon>
    </lineage>
</organism>
<comment type="similarity">
    <text evidence="7">Belongs to the MraZ family.</text>
</comment>
<keyword evidence="10" id="KW-1185">Reference proteome</keyword>
<evidence type="ECO:0000256" key="4">
    <source>
        <dbReference type="ARBA" id="ARBA00023015"/>
    </source>
</evidence>
<keyword evidence="2 7" id="KW-0963">Cytoplasm</keyword>
<dbReference type="InterPro" id="IPR020603">
    <property type="entry name" value="MraZ_dom"/>
</dbReference>
<evidence type="ECO:0000256" key="3">
    <source>
        <dbReference type="ARBA" id="ARBA00022737"/>
    </source>
</evidence>
<comment type="subunit">
    <text evidence="7">Forms oligomers.</text>
</comment>
<feature type="domain" description="SpoVT-AbrB" evidence="8">
    <location>
        <begin position="81"/>
        <end position="124"/>
    </location>
</feature>
<dbReference type="NCBIfam" id="TIGR00242">
    <property type="entry name" value="division/cell wall cluster transcriptional repressor MraZ"/>
    <property type="match status" value="1"/>
</dbReference>
<comment type="caution">
    <text evidence="9">The sequence shown here is derived from an EMBL/GenBank/DDBJ whole genome shotgun (WGS) entry which is preliminary data.</text>
</comment>
<evidence type="ECO:0000256" key="7">
    <source>
        <dbReference type="HAMAP-Rule" id="MF_01008"/>
    </source>
</evidence>
<dbReference type="SUPFAM" id="SSF89447">
    <property type="entry name" value="AbrB/MazE/MraZ-like"/>
    <property type="match status" value="1"/>
</dbReference>
<gene>
    <name evidence="7 9" type="primary">mraZ</name>
    <name evidence="9" type="ORF">GCM10007414_06830</name>
</gene>
<dbReference type="PANTHER" id="PTHR34701:SF1">
    <property type="entry name" value="TRANSCRIPTIONAL REGULATOR MRAZ"/>
    <property type="match status" value="1"/>
</dbReference>
<evidence type="ECO:0000313" key="9">
    <source>
        <dbReference type="EMBL" id="GGA96509.1"/>
    </source>
</evidence>
<dbReference type="InterPro" id="IPR038619">
    <property type="entry name" value="MraZ_sf"/>
</dbReference>
<dbReference type="InterPro" id="IPR035642">
    <property type="entry name" value="MraZ_N"/>
</dbReference>
<evidence type="ECO:0000256" key="5">
    <source>
        <dbReference type="ARBA" id="ARBA00023125"/>
    </source>
</evidence>
<evidence type="ECO:0000256" key="6">
    <source>
        <dbReference type="ARBA" id="ARBA00023163"/>
    </source>
</evidence>
<keyword evidence="6 7" id="KW-0804">Transcription</keyword>
<dbReference type="InterPro" id="IPR003444">
    <property type="entry name" value="MraZ"/>
</dbReference>
<dbReference type="InterPro" id="IPR035644">
    <property type="entry name" value="MraZ_C"/>
</dbReference>
<feature type="domain" description="SpoVT-AbrB" evidence="8">
    <location>
        <begin position="5"/>
        <end position="52"/>
    </location>
</feature>
<evidence type="ECO:0000259" key="8">
    <source>
        <dbReference type="PROSITE" id="PS51740"/>
    </source>
</evidence>
<evidence type="ECO:0000256" key="2">
    <source>
        <dbReference type="ARBA" id="ARBA00022490"/>
    </source>
</evidence>
<dbReference type="EMBL" id="BMDY01000003">
    <property type="protein sequence ID" value="GGA96509.1"/>
    <property type="molecule type" value="Genomic_DNA"/>
</dbReference>
<evidence type="ECO:0000256" key="1">
    <source>
        <dbReference type="ARBA" id="ARBA00013860"/>
    </source>
</evidence>
<evidence type="ECO:0000313" key="10">
    <source>
        <dbReference type="Proteomes" id="UP000651977"/>
    </source>
</evidence>
<protein>
    <recommendedName>
        <fullName evidence="1 7">Transcriptional regulator MraZ</fullName>
    </recommendedName>
</protein>
<reference evidence="10" key="1">
    <citation type="journal article" date="2019" name="Int. J. Syst. Evol. Microbiol.">
        <title>The Global Catalogue of Microorganisms (GCM) 10K type strain sequencing project: providing services to taxonomists for standard genome sequencing and annotation.</title>
        <authorList>
            <consortium name="The Broad Institute Genomics Platform"/>
            <consortium name="The Broad Institute Genome Sequencing Center for Infectious Disease"/>
            <person name="Wu L."/>
            <person name="Ma J."/>
        </authorList>
    </citation>
    <scope>NUCLEOTIDE SEQUENCE [LARGE SCALE GENOMIC DNA]</scope>
    <source>
        <strain evidence="10">CGMCC 1.10131</strain>
    </source>
</reference>
<dbReference type="PANTHER" id="PTHR34701">
    <property type="entry name" value="TRANSCRIPTIONAL REGULATOR MRAZ"/>
    <property type="match status" value="1"/>
</dbReference>
<dbReference type="Proteomes" id="UP000651977">
    <property type="component" value="Unassembled WGS sequence"/>
</dbReference>
<name>A0ABQ1HXH2_9ALTE</name>
<sequence length="151" mass="17611">MLRGASSINLDAKGRLTMPTRYREWLMDECNGHMVCTIDINHRCLLLYPLAEWEEIERKLKRLSSMNPAERRLQRLLLGYADDCEMDKNGRLLIPPPLRQHASLEKKIMLVGQLNKFELWSEAQWQRQIAADIALEEDVDMLTDNLKGFSL</sequence>
<dbReference type="CDD" id="cd16320">
    <property type="entry name" value="MraZ_N"/>
    <property type="match status" value="1"/>
</dbReference>
<dbReference type="RefSeq" id="WP_055732807.1">
    <property type="nucleotide sequence ID" value="NZ_BMDY01000003.1"/>
</dbReference>
<dbReference type="InterPro" id="IPR037914">
    <property type="entry name" value="SpoVT-AbrB_sf"/>
</dbReference>
<dbReference type="HAMAP" id="MF_01008">
    <property type="entry name" value="MraZ"/>
    <property type="match status" value="1"/>
</dbReference>
<keyword evidence="4 7" id="KW-0805">Transcription regulation</keyword>
<keyword evidence="3" id="KW-0677">Repeat</keyword>
<comment type="subcellular location">
    <subcellularLocation>
        <location evidence="7">Cytoplasm</location>
        <location evidence="7">Nucleoid</location>
    </subcellularLocation>
</comment>
<keyword evidence="5 7" id="KW-0238">DNA-binding</keyword>
<dbReference type="CDD" id="cd16321">
    <property type="entry name" value="MraZ_C"/>
    <property type="match status" value="1"/>
</dbReference>
<proteinExistence type="inferred from homology"/>
<dbReference type="InterPro" id="IPR007159">
    <property type="entry name" value="SpoVT-AbrB_dom"/>
</dbReference>
<dbReference type="Pfam" id="PF02381">
    <property type="entry name" value="MraZ"/>
    <property type="match status" value="2"/>
</dbReference>
<dbReference type="Gene3D" id="3.40.1550.20">
    <property type="entry name" value="Transcriptional regulator MraZ domain"/>
    <property type="match status" value="1"/>
</dbReference>
<accession>A0ABQ1HXH2</accession>